<evidence type="ECO:0000256" key="1">
    <source>
        <dbReference type="SAM" id="SignalP"/>
    </source>
</evidence>
<sequence length="127" mass="13797">MQWLLGWLTARLVLMGNYTISDCNLPATFLRQRVVTLHIYTQSWVDCGAVEDVLGSCKGECLLLVGAARAQLADLRALCRSRTADHPYTTGGAQRSGIGGGVDIPLHIKGVTALVEHEVLALEHWAN</sequence>
<comment type="caution">
    <text evidence="2">The sequence shown here is derived from an EMBL/GenBank/DDBJ whole genome shotgun (WGS) entry which is preliminary data.</text>
</comment>
<proteinExistence type="predicted"/>
<evidence type="ECO:0000313" key="3">
    <source>
        <dbReference type="Proteomes" id="UP001632037"/>
    </source>
</evidence>
<name>A0ABD3FEY1_9STRA</name>
<evidence type="ECO:0000313" key="2">
    <source>
        <dbReference type="EMBL" id="KAL3665490.1"/>
    </source>
</evidence>
<feature type="signal peptide" evidence="1">
    <location>
        <begin position="1"/>
        <end position="15"/>
    </location>
</feature>
<keyword evidence="3" id="KW-1185">Reference proteome</keyword>
<dbReference type="AlphaFoldDB" id="A0ABD3FEY1"/>
<dbReference type="EMBL" id="JBIMZQ010000020">
    <property type="protein sequence ID" value="KAL3665490.1"/>
    <property type="molecule type" value="Genomic_DNA"/>
</dbReference>
<organism evidence="2 3">
    <name type="scientific">Phytophthora oleae</name>
    <dbReference type="NCBI Taxonomy" id="2107226"/>
    <lineage>
        <taxon>Eukaryota</taxon>
        <taxon>Sar</taxon>
        <taxon>Stramenopiles</taxon>
        <taxon>Oomycota</taxon>
        <taxon>Peronosporomycetes</taxon>
        <taxon>Peronosporales</taxon>
        <taxon>Peronosporaceae</taxon>
        <taxon>Phytophthora</taxon>
    </lineage>
</organism>
<feature type="chain" id="PRO_5044749190" evidence="1">
    <location>
        <begin position="16"/>
        <end position="127"/>
    </location>
</feature>
<protein>
    <submittedName>
        <fullName evidence="2">Uncharacterized protein</fullName>
    </submittedName>
</protein>
<dbReference type="Proteomes" id="UP001632037">
    <property type="component" value="Unassembled WGS sequence"/>
</dbReference>
<accession>A0ABD3FEY1</accession>
<keyword evidence="1" id="KW-0732">Signal</keyword>
<reference evidence="2 3" key="1">
    <citation type="submission" date="2024-09" db="EMBL/GenBank/DDBJ databases">
        <title>Genome sequencing and assembly of Phytophthora oleae, isolate VK10A, causative agent of rot of olive drupes.</title>
        <authorList>
            <person name="Conti Taguali S."/>
            <person name="Riolo M."/>
            <person name="La Spada F."/>
            <person name="Cacciola S.O."/>
            <person name="Dionisio G."/>
        </authorList>
    </citation>
    <scope>NUCLEOTIDE SEQUENCE [LARGE SCALE GENOMIC DNA]</scope>
    <source>
        <strain evidence="2 3">VK10A</strain>
    </source>
</reference>
<gene>
    <name evidence="2" type="ORF">V7S43_009525</name>
</gene>